<sequence length="34" mass="3783">MFNEKGYAGTSLTDLIHATDLSKGCIYNSFKNKD</sequence>
<evidence type="ECO:0000313" key="4">
    <source>
        <dbReference type="EMBL" id="QJD98313.1"/>
    </source>
</evidence>
<dbReference type="PROSITE" id="PS50977">
    <property type="entry name" value="HTH_TETR_2"/>
    <property type="match status" value="1"/>
</dbReference>
<feature type="DNA-binding region" description="H-T-H motif" evidence="2">
    <location>
        <begin position="11"/>
        <end position="30"/>
    </location>
</feature>
<dbReference type="Proteomes" id="UP000503278">
    <property type="component" value="Chromosome"/>
</dbReference>
<dbReference type="Pfam" id="PF00440">
    <property type="entry name" value="TetR_N"/>
    <property type="match status" value="1"/>
</dbReference>
<dbReference type="KEGG" id="mrob:HH214_05765"/>
<accession>A0A7L5EBI4</accession>
<proteinExistence type="predicted"/>
<evidence type="ECO:0000256" key="2">
    <source>
        <dbReference type="PROSITE-ProRule" id="PRU00335"/>
    </source>
</evidence>
<protein>
    <submittedName>
        <fullName evidence="4">Helix-turn-helix transcriptional regulator</fullName>
    </submittedName>
</protein>
<dbReference type="EMBL" id="CP051682">
    <property type="protein sequence ID" value="QJD98313.1"/>
    <property type="molecule type" value="Genomic_DNA"/>
</dbReference>
<gene>
    <name evidence="4" type="ORF">HH214_05765</name>
</gene>
<reference evidence="4 5" key="1">
    <citation type="submission" date="2020-04" db="EMBL/GenBank/DDBJ databases">
        <title>Genome sequencing of novel species.</title>
        <authorList>
            <person name="Heo J."/>
            <person name="Kim S.-J."/>
            <person name="Kim J.-S."/>
            <person name="Hong S.-B."/>
            <person name="Kwon S.-W."/>
        </authorList>
    </citation>
    <scope>NUCLEOTIDE SEQUENCE [LARGE SCALE GENOMIC DNA]</scope>
    <source>
        <strain evidence="4 5">F39-2</strain>
    </source>
</reference>
<dbReference type="GO" id="GO:0003677">
    <property type="term" value="F:DNA binding"/>
    <property type="evidence" value="ECO:0007669"/>
    <property type="project" value="UniProtKB-UniRule"/>
</dbReference>
<dbReference type="InterPro" id="IPR009057">
    <property type="entry name" value="Homeodomain-like_sf"/>
</dbReference>
<dbReference type="Gene3D" id="1.10.357.10">
    <property type="entry name" value="Tetracycline Repressor, domain 2"/>
    <property type="match status" value="1"/>
</dbReference>
<dbReference type="AlphaFoldDB" id="A0A7L5EBI4"/>
<name>A0A7L5EBI4_9SPHI</name>
<evidence type="ECO:0000256" key="1">
    <source>
        <dbReference type="ARBA" id="ARBA00023125"/>
    </source>
</evidence>
<keyword evidence="1 2" id="KW-0238">DNA-binding</keyword>
<dbReference type="InterPro" id="IPR001647">
    <property type="entry name" value="HTH_TetR"/>
</dbReference>
<dbReference type="RefSeq" id="WP_169611055.1">
    <property type="nucleotide sequence ID" value="NZ_CP051682.1"/>
</dbReference>
<organism evidence="4 5">
    <name type="scientific">Mucilaginibacter robiniae</name>
    <dbReference type="NCBI Taxonomy" id="2728022"/>
    <lineage>
        <taxon>Bacteria</taxon>
        <taxon>Pseudomonadati</taxon>
        <taxon>Bacteroidota</taxon>
        <taxon>Sphingobacteriia</taxon>
        <taxon>Sphingobacteriales</taxon>
        <taxon>Sphingobacteriaceae</taxon>
        <taxon>Mucilaginibacter</taxon>
    </lineage>
</organism>
<dbReference type="SUPFAM" id="SSF46689">
    <property type="entry name" value="Homeodomain-like"/>
    <property type="match status" value="1"/>
</dbReference>
<evidence type="ECO:0000313" key="5">
    <source>
        <dbReference type="Proteomes" id="UP000503278"/>
    </source>
</evidence>
<evidence type="ECO:0000259" key="3">
    <source>
        <dbReference type="PROSITE" id="PS50977"/>
    </source>
</evidence>
<feature type="domain" description="HTH tetR-type" evidence="3">
    <location>
        <begin position="1"/>
        <end position="34"/>
    </location>
</feature>
<keyword evidence="5" id="KW-1185">Reference proteome</keyword>